<dbReference type="PATRIC" id="fig|1398.26.peg.1666"/>
<organism evidence="1 2">
    <name type="scientific">Heyndrickxia coagulans</name>
    <name type="common">Weizmannia coagulans</name>
    <dbReference type="NCBI Taxonomy" id="1398"/>
    <lineage>
        <taxon>Bacteria</taxon>
        <taxon>Bacillati</taxon>
        <taxon>Bacillota</taxon>
        <taxon>Bacilli</taxon>
        <taxon>Bacillales</taxon>
        <taxon>Bacillaceae</taxon>
        <taxon>Heyndrickxia</taxon>
    </lineage>
</organism>
<sequence>MQKKTHHNKKKKALLLKEGLFLRRTTASRDRITLAGRLRFHFSFCRCGFSGKIFRLCRRESAVFPGMAVIFSRSDEKLFCLYLQML</sequence>
<evidence type="ECO:0000313" key="2">
    <source>
        <dbReference type="Proteomes" id="UP000075288"/>
    </source>
</evidence>
<dbReference type="EMBL" id="LQYG01000109">
    <property type="protein sequence ID" value="KYC59595.1"/>
    <property type="molecule type" value="Genomic_DNA"/>
</dbReference>
<protein>
    <submittedName>
        <fullName evidence="1">Uncharacterized protein</fullName>
    </submittedName>
</protein>
<dbReference type="Proteomes" id="UP000075288">
    <property type="component" value="Unassembled WGS sequence"/>
</dbReference>
<proteinExistence type="predicted"/>
<accession>A0A150JQL5</accession>
<evidence type="ECO:0000313" key="1">
    <source>
        <dbReference type="EMBL" id="KYC59595.1"/>
    </source>
</evidence>
<reference evidence="1 2" key="1">
    <citation type="submission" date="2016-01" db="EMBL/GenBank/DDBJ databases">
        <title>Genome Sequences of Twelve Sporeforming Bacillus Species Isolated from Foods.</title>
        <authorList>
            <person name="Berendsen E.M."/>
            <person name="Wells-Bennik M.H."/>
            <person name="Krawcyk A.O."/>
            <person name="De Jong A."/>
            <person name="Holsappel S."/>
            <person name="Eijlander R.T."/>
            <person name="Kuipers O.P."/>
        </authorList>
    </citation>
    <scope>NUCLEOTIDE SEQUENCE [LARGE SCALE GENOMIC DNA]</scope>
    <source>
        <strain evidence="1 2">B4098</strain>
    </source>
</reference>
<gene>
    <name evidence="1" type="ORF">B4098_1589</name>
</gene>
<comment type="caution">
    <text evidence="1">The sequence shown here is derived from an EMBL/GenBank/DDBJ whole genome shotgun (WGS) entry which is preliminary data.</text>
</comment>
<name>A0A150JQL5_HEYCO</name>
<dbReference type="AlphaFoldDB" id="A0A150JQL5"/>